<protein>
    <submittedName>
        <fullName evidence="1">Uncharacterized protein</fullName>
    </submittedName>
</protein>
<dbReference type="OrthoDB" id="5363340at2"/>
<evidence type="ECO:0000313" key="1">
    <source>
        <dbReference type="EMBL" id="ARR02891.1"/>
    </source>
</evidence>
<sequence>MNKHSELEIFKLCERLAELLGDEEAIADLNILLERHPEMFVGKEQVYNLIKKVVNDPEIIIKNPTPKSDQDYIAGSRLNEQKMGEIGIRKDENISKIYHANEKNIKKIGQLDKKEVIYKKPMVGTPTSYTQAQSLDERLVQKNISSAMITIISHNVKYDENDCKKSKNKNIELER</sequence>
<proteinExistence type="predicted"/>
<dbReference type="RefSeq" id="WP_086226658.1">
    <property type="nucleotide sequence ID" value="NZ_CP018791.1"/>
</dbReference>
<organism evidence="1 2">
    <name type="scientific">Campylobacter vicugnae</name>
    <dbReference type="NCBI Taxonomy" id="1660076"/>
    <lineage>
        <taxon>Bacteria</taxon>
        <taxon>Pseudomonadati</taxon>
        <taxon>Campylobacterota</taxon>
        <taxon>Epsilonproteobacteria</taxon>
        <taxon>Campylobacterales</taxon>
        <taxon>Campylobacteraceae</taxon>
        <taxon>Campylobacter</taxon>
    </lineage>
</organism>
<reference evidence="1 2" key="1">
    <citation type="journal article" date="2017" name="Genome Biol. Evol.">
        <title>Comparative Genomic Analysis Identifies a Campylobacter Clade Deficient in Selenium Metabolism.</title>
        <authorList>
            <person name="Miller W.G."/>
            <person name="Yee E."/>
            <person name="Lopes B.S."/>
            <person name="Chapman M.H."/>
            <person name="Huynh S."/>
            <person name="Bono J.L."/>
            <person name="Parker C.T."/>
            <person name="Strachan N.J.C."/>
            <person name="Forbes K.J."/>
        </authorList>
    </citation>
    <scope>NUCLEOTIDE SEQUENCE [LARGE SCALE GENOMIC DNA]</scope>
    <source>
        <strain evidence="1 2">RM8964</strain>
    </source>
</reference>
<accession>A0A1X9T344</accession>
<evidence type="ECO:0000313" key="2">
    <source>
        <dbReference type="Proteomes" id="UP000194265"/>
    </source>
</evidence>
<dbReference type="AlphaFoldDB" id="A0A1X9T344"/>
<name>A0A1X9T344_9BACT</name>
<dbReference type="EMBL" id="CP018791">
    <property type="protein sequence ID" value="ARR02891.1"/>
    <property type="molecule type" value="Genomic_DNA"/>
</dbReference>
<dbReference type="Proteomes" id="UP000194265">
    <property type="component" value="Chromosome"/>
</dbReference>
<gene>
    <name evidence="1" type="ORF">CVIC8964_1512</name>
</gene>
<dbReference type="STRING" id="1660074.CVIC8964_1512"/>